<name>A0ACD5IYP8_9ENTR</name>
<evidence type="ECO:0000313" key="2">
    <source>
        <dbReference type="Proteomes" id="UP000244623"/>
    </source>
</evidence>
<geneLocation type="plasmid" evidence="1 2">
    <name>pCturSh41s_1</name>
</geneLocation>
<proteinExistence type="predicted"/>
<accession>A0ACD5IYP8</accession>
<dbReference type="Proteomes" id="UP000244623">
    <property type="component" value="Plasmid pCturSh41s_1"/>
</dbReference>
<organism evidence="1 2">
    <name type="scientific">Cronobacter turicensis</name>
    <dbReference type="NCBI Taxonomy" id="413502"/>
    <lineage>
        <taxon>Bacteria</taxon>
        <taxon>Pseudomonadati</taxon>
        <taxon>Pseudomonadota</taxon>
        <taxon>Gammaproteobacteria</taxon>
        <taxon>Enterobacterales</taxon>
        <taxon>Enterobacteriaceae</taxon>
        <taxon>Cronobacter</taxon>
    </lineage>
</organism>
<reference evidence="1" key="1">
    <citation type="submission" date="2025-05" db="EMBL/GenBank/DDBJ databases">
        <title>FDA Reference Genome datasets for Cronobacter.</title>
        <authorList>
            <person name="Gopinath G.R."/>
        </authorList>
    </citation>
    <scope>NUCLEOTIDE SEQUENCE</scope>
    <source>
        <strain evidence="1">MOD1-Sh41s</strain>
    </source>
</reference>
<keyword evidence="1" id="KW-0614">Plasmid</keyword>
<dbReference type="EMBL" id="CP187985">
    <property type="protein sequence ID" value="XSF56566.1"/>
    <property type="molecule type" value="Genomic_DNA"/>
</dbReference>
<protein>
    <submittedName>
        <fullName evidence="1">Uncharacterized protein</fullName>
    </submittedName>
</protein>
<sequence>MLASDPENTLAIAFLGGLGNPFIKFAKTTVKNIFENRISTGIKSMQARLSTFRRFIKRLEIDLILRSYYEMVH</sequence>
<evidence type="ECO:0000313" key="1">
    <source>
        <dbReference type="EMBL" id="XSF56566.1"/>
    </source>
</evidence>
<gene>
    <name evidence="1" type="ORF">BS411_021040</name>
</gene>